<comment type="caution">
    <text evidence="8">The sequence shown here is derived from an EMBL/GenBank/DDBJ whole genome shotgun (WGS) entry which is preliminary data.</text>
</comment>
<dbReference type="NCBIfam" id="TIGR00581">
    <property type="entry name" value="moaC"/>
    <property type="match status" value="1"/>
</dbReference>
<evidence type="ECO:0000256" key="3">
    <source>
        <dbReference type="ARBA" id="ARBA00012575"/>
    </source>
</evidence>
<proteinExistence type="predicted"/>
<protein>
    <recommendedName>
        <fullName evidence="3">cyclic pyranopterin monophosphate synthase</fullName>
        <ecNumber evidence="3">4.6.1.17</ecNumber>
    </recommendedName>
</protein>
<keyword evidence="5" id="KW-0456">Lyase</keyword>
<dbReference type="EC" id="4.6.1.17" evidence="3"/>
<dbReference type="AlphaFoldDB" id="A0A5C5YY86"/>
<dbReference type="InterPro" id="IPR047594">
    <property type="entry name" value="MoaC_bact/euk"/>
</dbReference>
<evidence type="ECO:0000259" key="7">
    <source>
        <dbReference type="Pfam" id="PF01967"/>
    </source>
</evidence>
<dbReference type="OrthoDB" id="9794429at2"/>
<dbReference type="Proteomes" id="UP000315010">
    <property type="component" value="Unassembled WGS sequence"/>
</dbReference>
<keyword evidence="4" id="KW-0501">Molybdenum cofactor biosynthesis</keyword>
<comment type="function">
    <text evidence="6">Catalyzes the conversion of (8S)-3',8-cyclo-7,8-dihydroguanosine 5'-triphosphate to cyclic pyranopterin monophosphate (cPMP).</text>
</comment>
<dbReference type="InterPro" id="IPR023045">
    <property type="entry name" value="MoaC"/>
</dbReference>
<comment type="catalytic activity">
    <reaction evidence="1">
        <text>(8S)-3',8-cyclo-7,8-dihydroguanosine 5'-triphosphate = cyclic pyranopterin phosphate + diphosphate</text>
        <dbReference type="Rhea" id="RHEA:49580"/>
        <dbReference type="ChEBI" id="CHEBI:33019"/>
        <dbReference type="ChEBI" id="CHEBI:59648"/>
        <dbReference type="ChEBI" id="CHEBI:131766"/>
        <dbReference type="EC" id="4.6.1.17"/>
    </reaction>
</comment>
<dbReference type="GO" id="GO:0061799">
    <property type="term" value="F:cyclic pyranopterin monophosphate synthase activity"/>
    <property type="evidence" value="ECO:0007669"/>
    <property type="project" value="UniProtKB-EC"/>
</dbReference>
<gene>
    <name evidence="8" type="primary">moaC</name>
    <name evidence="8" type="ORF">CA13_12870</name>
</gene>
<dbReference type="InterPro" id="IPR036522">
    <property type="entry name" value="MoaC_sf"/>
</dbReference>
<evidence type="ECO:0000256" key="2">
    <source>
        <dbReference type="ARBA" id="ARBA00005046"/>
    </source>
</evidence>
<comment type="pathway">
    <text evidence="2">Cofactor biosynthesis; molybdopterin biosynthesis.</text>
</comment>
<reference evidence="8 9" key="1">
    <citation type="submission" date="2019-02" db="EMBL/GenBank/DDBJ databases">
        <title>Deep-cultivation of Planctomycetes and their phenomic and genomic characterization uncovers novel biology.</title>
        <authorList>
            <person name="Wiegand S."/>
            <person name="Jogler M."/>
            <person name="Boedeker C."/>
            <person name="Pinto D."/>
            <person name="Vollmers J."/>
            <person name="Rivas-Marin E."/>
            <person name="Kohn T."/>
            <person name="Peeters S.H."/>
            <person name="Heuer A."/>
            <person name="Rast P."/>
            <person name="Oberbeckmann S."/>
            <person name="Bunk B."/>
            <person name="Jeske O."/>
            <person name="Meyerdierks A."/>
            <person name="Storesund J.E."/>
            <person name="Kallscheuer N."/>
            <person name="Luecker S."/>
            <person name="Lage O.M."/>
            <person name="Pohl T."/>
            <person name="Merkel B.J."/>
            <person name="Hornburger P."/>
            <person name="Mueller R.-W."/>
            <person name="Bruemmer F."/>
            <person name="Labrenz M."/>
            <person name="Spormann A.M."/>
            <person name="Op Den Camp H."/>
            <person name="Overmann J."/>
            <person name="Amann R."/>
            <person name="Jetten M.S.M."/>
            <person name="Mascher T."/>
            <person name="Medema M.H."/>
            <person name="Devos D.P."/>
            <person name="Kaster A.-K."/>
            <person name="Ovreas L."/>
            <person name="Rohde M."/>
            <person name="Galperin M.Y."/>
            <person name="Jogler C."/>
        </authorList>
    </citation>
    <scope>NUCLEOTIDE SEQUENCE [LARGE SCALE GENOMIC DNA]</scope>
    <source>
        <strain evidence="8 9">CA13</strain>
    </source>
</reference>
<dbReference type="UniPathway" id="UPA00344"/>
<dbReference type="CDD" id="cd01420">
    <property type="entry name" value="MoaC_PE"/>
    <property type="match status" value="1"/>
</dbReference>
<dbReference type="GO" id="GO:0006777">
    <property type="term" value="P:Mo-molybdopterin cofactor biosynthetic process"/>
    <property type="evidence" value="ECO:0007669"/>
    <property type="project" value="UniProtKB-KW"/>
</dbReference>
<evidence type="ECO:0000313" key="9">
    <source>
        <dbReference type="Proteomes" id="UP000315010"/>
    </source>
</evidence>
<keyword evidence="9" id="KW-1185">Reference proteome</keyword>
<evidence type="ECO:0000256" key="5">
    <source>
        <dbReference type="ARBA" id="ARBA00023239"/>
    </source>
</evidence>
<dbReference type="NCBIfam" id="NF006870">
    <property type="entry name" value="PRK09364.1"/>
    <property type="match status" value="1"/>
</dbReference>
<evidence type="ECO:0000256" key="6">
    <source>
        <dbReference type="ARBA" id="ARBA00055087"/>
    </source>
</evidence>
<name>A0A5C5YY86_9BACT</name>
<dbReference type="EMBL" id="SJPJ01000001">
    <property type="protein sequence ID" value="TWT79880.1"/>
    <property type="molecule type" value="Genomic_DNA"/>
</dbReference>
<dbReference type="Gene3D" id="3.30.70.640">
    <property type="entry name" value="Molybdopterin cofactor biosynthesis C (MoaC) domain"/>
    <property type="match status" value="1"/>
</dbReference>
<dbReference type="SUPFAM" id="SSF55040">
    <property type="entry name" value="Molybdenum cofactor biosynthesis protein C, MoaC"/>
    <property type="match status" value="1"/>
</dbReference>
<sequence length="155" mass="16377">MVDVSEKPVSVRQASASAQIVMASATAEVIRGCTANKGDVLGIARLAGIQATKFTSLLIPLCHSIPIESVMVDFQWADDNKTKSVAKTESQETLCCIVTVRTSAKTGVEMEAMTAASIASLTVYDMVKSIDRSIAIGPIVLEQKSGGKSGDYHRA</sequence>
<dbReference type="Pfam" id="PF01967">
    <property type="entry name" value="MoaC"/>
    <property type="match status" value="1"/>
</dbReference>
<evidence type="ECO:0000256" key="4">
    <source>
        <dbReference type="ARBA" id="ARBA00023150"/>
    </source>
</evidence>
<evidence type="ECO:0000256" key="1">
    <source>
        <dbReference type="ARBA" id="ARBA00001637"/>
    </source>
</evidence>
<accession>A0A5C5YY86</accession>
<organism evidence="8 9">
    <name type="scientific">Novipirellula herctigrandis</name>
    <dbReference type="NCBI Taxonomy" id="2527986"/>
    <lineage>
        <taxon>Bacteria</taxon>
        <taxon>Pseudomonadati</taxon>
        <taxon>Planctomycetota</taxon>
        <taxon>Planctomycetia</taxon>
        <taxon>Pirellulales</taxon>
        <taxon>Pirellulaceae</taxon>
        <taxon>Novipirellula</taxon>
    </lineage>
</organism>
<evidence type="ECO:0000313" key="8">
    <source>
        <dbReference type="EMBL" id="TWT79880.1"/>
    </source>
</evidence>
<dbReference type="InterPro" id="IPR002820">
    <property type="entry name" value="Mopterin_CF_biosynth-C_dom"/>
</dbReference>
<feature type="domain" description="Molybdopterin cofactor biosynthesis C (MoaC)" evidence="7">
    <location>
        <begin position="1"/>
        <end position="147"/>
    </location>
</feature>